<dbReference type="GO" id="GO:0005737">
    <property type="term" value="C:cytoplasm"/>
    <property type="evidence" value="ECO:0007669"/>
    <property type="project" value="TreeGrafter"/>
</dbReference>
<dbReference type="NCBIfam" id="TIGR00486">
    <property type="entry name" value="YbgI_SA1388"/>
    <property type="match status" value="1"/>
</dbReference>
<name>A0A6J6J671_9ZZZZ</name>
<dbReference type="EMBL" id="CAEZVJ010000091">
    <property type="protein sequence ID" value="CAB4632125.1"/>
    <property type="molecule type" value="Genomic_DNA"/>
</dbReference>
<organism evidence="3">
    <name type="scientific">freshwater metagenome</name>
    <dbReference type="NCBI Taxonomy" id="449393"/>
    <lineage>
        <taxon>unclassified sequences</taxon>
        <taxon>metagenomes</taxon>
        <taxon>ecological metagenomes</taxon>
    </lineage>
</organism>
<dbReference type="InterPro" id="IPR036069">
    <property type="entry name" value="DUF34/NIF3_sf"/>
</dbReference>
<dbReference type="Gene3D" id="3.40.1390.30">
    <property type="entry name" value="NIF3 (NGG1p interacting factor 3)-like"/>
    <property type="match status" value="2"/>
</dbReference>
<dbReference type="PANTHER" id="PTHR13799">
    <property type="entry name" value="NGG1 INTERACTING FACTOR 3"/>
    <property type="match status" value="1"/>
</dbReference>
<evidence type="ECO:0000313" key="3">
    <source>
        <dbReference type="EMBL" id="CAB4632125.1"/>
    </source>
</evidence>
<dbReference type="AlphaFoldDB" id="A0A6J6J671"/>
<dbReference type="GO" id="GO:0046872">
    <property type="term" value="F:metal ion binding"/>
    <property type="evidence" value="ECO:0007669"/>
    <property type="project" value="UniProtKB-KW"/>
</dbReference>
<dbReference type="InterPro" id="IPR002678">
    <property type="entry name" value="DUF34/NIF3"/>
</dbReference>
<dbReference type="FunFam" id="3.40.1390.30:FF:000001">
    <property type="entry name" value="GTP cyclohydrolase 1 type 2"/>
    <property type="match status" value="1"/>
</dbReference>
<dbReference type="Pfam" id="PF01784">
    <property type="entry name" value="DUF34_NIF3"/>
    <property type="match status" value="1"/>
</dbReference>
<comment type="similarity">
    <text evidence="1">Belongs to the GTP cyclohydrolase I type 2/NIF3 family.</text>
</comment>
<keyword evidence="2" id="KW-0479">Metal-binding</keyword>
<dbReference type="PANTHER" id="PTHR13799:SF14">
    <property type="entry name" value="GTP CYCLOHYDROLASE 1 TYPE 2 HOMOLOG"/>
    <property type="match status" value="1"/>
</dbReference>
<reference evidence="3" key="1">
    <citation type="submission" date="2020-05" db="EMBL/GenBank/DDBJ databases">
        <authorList>
            <person name="Chiriac C."/>
            <person name="Salcher M."/>
            <person name="Ghai R."/>
            <person name="Kavagutti S V."/>
        </authorList>
    </citation>
    <scope>NUCLEOTIDE SEQUENCE</scope>
</reference>
<sequence length="270" mass="28369">MTTTLRDITASIDKLWPLAGQEDWDNSGVISGASNHPVSSVLFAVDITDATVTEAILGGYDALVSHHPLLLKGMSTVDEDRYKGELIARLIRGGCAAIGVHTNGDRVPTGTSAALAKTLGVAVERPIVSNDVGGGLGVIGHVAEQTLGEFARSIASKLPATAGGIRVSGEFSRRIHSVSLCAGAGDSLLAHVDVAATDVYVTSDLRHHPASEFREQARLGNNTALIDVSHWAAEWLWLETAASELSMAQPGIAVKVSDINTDPWTFAVMQ</sequence>
<gene>
    <name evidence="3" type="ORF">UFOPK1961_00835</name>
</gene>
<dbReference type="SUPFAM" id="SSF102705">
    <property type="entry name" value="NIF3 (NGG1p interacting factor 3)-like"/>
    <property type="match status" value="1"/>
</dbReference>
<protein>
    <submittedName>
        <fullName evidence="3">Unannotated protein</fullName>
    </submittedName>
</protein>
<evidence type="ECO:0000256" key="2">
    <source>
        <dbReference type="ARBA" id="ARBA00022723"/>
    </source>
</evidence>
<evidence type="ECO:0000256" key="1">
    <source>
        <dbReference type="ARBA" id="ARBA00006964"/>
    </source>
</evidence>
<accession>A0A6J6J671</accession>
<proteinExistence type="inferred from homology"/>